<protein>
    <submittedName>
        <fullName evidence="1">Uncharacterized protein</fullName>
    </submittedName>
</protein>
<evidence type="ECO:0000313" key="2">
    <source>
        <dbReference type="Proteomes" id="UP001556367"/>
    </source>
</evidence>
<organism evidence="1 2">
    <name type="scientific">Hohenbuehelia grisea</name>
    <dbReference type="NCBI Taxonomy" id="104357"/>
    <lineage>
        <taxon>Eukaryota</taxon>
        <taxon>Fungi</taxon>
        <taxon>Dikarya</taxon>
        <taxon>Basidiomycota</taxon>
        <taxon>Agaricomycotina</taxon>
        <taxon>Agaricomycetes</taxon>
        <taxon>Agaricomycetidae</taxon>
        <taxon>Agaricales</taxon>
        <taxon>Pleurotineae</taxon>
        <taxon>Pleurotaceae</taxon>
        <taxon>Hohenbuehelia</taxon>
    </lineage>
</organism>
<reference evidence="2" key="1">
    <citation type="submission" date="2024-06" db="EMBL/GenBank/DDBJ databases">
        <title>Multi-omics analyses provide insights into the biosynthesis of the anticancer antibiotic pleurotin in Hohenbuehelia grisea.</title>
        <authorList>
            <person name="Weaver J.A."/>
            <person name="Alberti F."/>
        </authorList>
    </citation>
    <scope>NUCLEOTIDE SEQUENCE [LARGE SCALE GENOMIC DNA]</scope>
    <source>
        <strain evidence="2">T-177</strain>
    </source>
</reference>
<dbReference type="SUPFAM" id="SSF52047">
    <property type="entry name" value="RNI-like"/>
    <property type="match status" value="1"/>
</dbReference>
<dbReference type="EMBL" id="JASNQZ010000007">
    <property type="protein sequence ID" value="KAL0955117.1"/>
    <property type="molecule type" value="Genomic_DNA"/>
</dbReference>
<sequence length="154" mass="17140">MNEMLKTDIGPFLDIPSITSMLTRSQCRLQELYISCSALPNAHALELLQQTTNLVTLKLYGLDPINTELLNALTFHPDQPLMPALEHVELCGYMDNGGPDQGDALMTFLESRPSLKFARIAISTEYLVSPSRAYRLEQLVDAGLEFEAVAHDDD</sequence>
<name>A0ABR3JHW7_9AGAR</name>
<proteinExistence type="predicted"/>
<accession>A0ABR3JHW7</accession>
<keyword evidence="2" id="KW-1185">Reference proteome</keyword>
<comment type="caution">
    <text evidence="1">The sequence shown here is derived from an EMBL/GenBank/DDBJ whole genome shotgun (WGS) entry which is preliminary data.</text>
</comment>
<evidence type="ECO:0000313" key="1">
    <source>
        <dbReference type="EMBL" id="KAL0955117.1"/>
    </source>
</evidence>
<gene>
    <name evidence="1" type="ORF">HGRIS_004033</name>
</gene>
<dbReference type="Proteomes" id="UP001556367">
    <property type="component" value="Unassembled WGS sequence"/>
</dbReference>